<sequence>MPQDGETMAKPERQADLERRRARWRGLRFAASATAAIAALVATLVVPVVPEAQAVDEYGFPTWAEVEAARSDVNAKDRQISEIRGLISRLENEAAAAEALSQQRAAEAIEAQRVYDEAVAVAERLQEQADEASARAEESQTAAGQLAAQLARTGGTGDMSAELFANPGSADTWLYRLGMMDRVAGTADSLYQQAQQDANTAQALQDQATVARDALHELKVAADEALVAAQQAAEAAQAAVVAQQEHKVELEAQLAVLVENRRATEEDYQAGQAHRRWLAEQERLRREREAREREEARQRWLAEQRRLAEEAARNASQNNGSSSGGGSVPVTPPASSGWVTPHYGRFTSGYGWRNDPVGLLGRKLHAGVDIVGGCFSPIYAAAAGTVALRGYDIYGANILYIRHAGGVQTEYAHMAYPATVYPGQRVSAGQVVGYEGSTGHSTGCHLHFQVRVNGSLVNPEPFLAARGVRLR</sequence>
<feature type="region of interest" description="Disordered" evidence="2">
    <location>
        <begin position="310"/>
        <end position="333"/>
    </location>
</feature>
<gene>
    <name evidence="5" type="ORF">SAMN04489719_1796</name>
</gene>
<evidence type="ECO:0000313" key="6">
    <source>
        <dbReference type="Proteomes" id="UP000199649"/>
    </source>
</evidence>
<dbReference type="OrthoDB" id="1099523at2"/>
<reference evidence="6" key="1">
    <citation type="submission" date="2016-10" db="EMBL/GenBank/DDBJ databases">
        <authorList>
            <person name="Varghese N."/>
            <person name="Submissions S."/>
        </authorList>
    </citation>
    <scope>NUCLEOTIDE SEQUENCE [LARGE SCALE GENOMIC DNA]</scope>
    <source>
        <strain evidence="6">DSM 22965</strain>
    </source>
</reference>
<keyword evidence="3" id="KW-0472">Membrane</keyword>
<evidence type="ECO:0000256" key="1">
    <source>
        <dbReference type="SAM" id="Coils"/>
    </source>
</evidence>
<dbReference type="SUPFAM" id="SSF51261">
    <property type="entry name" value="Duplicated hybrid motif"/>
    <property type="match status" value="1"/>
</dbReference>
<dbReference type="EMBL" id="LT629734">
    <property type="protein sequence ID" value="SDS20942.1"/>
    <property type="molecule type" value="Genomic_DNA"/>
</dbReference>
<evidence type="ECO:0000313" key="5">
    <source>
        <dbReference type="EMBL" id="SDS20942.1"/>
    </source>
</evidence>
<dbReference type="InterPro" id="IPR016047">
    <property type="entry name" value="M23ase_b-sheet_dom"/>
</dbReference>
<accession>A0A1H1QBS2</accession>
<evidence type="ECO:0000259" key="4">
    <source>
        <dbReference type="Pfam" id="PF01551"/>
    </source>
</evidence>
<dbReference type="PANTHER" id="PTHR21666:SF270">
    <property type="entry name" value="MUREIN HYDROLASE ACTIVATOR ENVC"/>
    <property type="match status" value="1"/>
</dbReference>
<feature type="coiled-coil region" evidence="1">
    <location>
        <begin position="233"/>
        <end position="299"/>
    </location>
</feature>
<dbReference type="Gene3D" id="2.70.70.10">
    <property type="entry name" value="Glucose Permease (Domain IIA)"/>
    <property type="match status" value="1"/>
</dbReference>
<keyword evidence="3" id="KW-1133">Transmembrane helix</keyword>
<organism evidence="5 6">
    <name type="scientific">Agrococcus carbonis</name>
    <dbReference type="NCBI Taxonomy" id="684552"/>
    <lineage>
        <taxon>Bacteria</taxon>
        <taxon>Bacillati</taxon>
        <taxon>Actinomycetota</taxon>
        <taxon>Actinomycetes</taxon>
        <taxon>Micrococcales</taxon>
        <taxon>Microbacteriaceae</taxon>
        <taxon>Agrococcus</taxon>
    </lineage>
</organism>
<dbReference type="AlphaFoldDB" id="A0A1H1QBS2"/>
<dbReference type="CDD" id="cd12797">
    <property type="entry name" value="M23_peptidase"/>
    <property type="match status" value="1"/>
</dbReference>
<evidence type="ECO:0000256" key="3">
    <source>
        <dbReference type="SAM" id="Phobius"/>
    </source>
</evidence>
<dbReference type="RefSeq" id="WP_092666690.1">
    <property type="nucleotide sequence ID" value="NZ_LT629734.1"/>
</dbReference>
<feature type="transmembrane region" description="Helical" evidence="3">
    <location>
        <begin position="29"/>
        <end position="49"/>
    </location>
</feature>
<feature type="domain" description="M23ase beta-sheet core" evidence="4">
    <location>
        <begin position="364"/>
        <end position="459"/>
    </location>
</feature>
<proteinExistence type="predicted"/>
<dbReference type="Pfam" id="PF01551">
    <property type="entry name" value="Peptidase_M23"/>
    <property type="match status" value="1"/>
</dbReference>
<dbReference type="InterPro" id="IPR011055">
    <property type="entry name" value="Dup_hybrid_motif"/>
</dbReference>
<dbReference type="PANTHER" id="PTHR21666">
    <property type="entry name" value="PEPTIDASE-RELATED"/>
    <property type="match status" value="1"/>
</dbReference>
<evidence type="ECO:0000256" key="2">
    <source>
        <dbReference type="SAM" id="MobiDB-lite"/>
    </source>
</evidence>
<dbReference type="GO" id="GO:0004222">
    <property type="term" value="F:metalloendopeptidase activity"/>
    <property type="evidence" value="ECO:0007669"/>
    <property type="project" value="TreeGrafter"/>
</dbReference>
<dbReference type="Proteomes" id="UP000199649">
    <property type="component" value="Chromosome I"/>
</dbReference>
<dbReference type="InterPro" id="IPR050570">
    <property type="entry name" value="Cell_wall_metabolism_enzyme"/>
</dbReference>
<protein>
    <submittedName>
        <fullName evidence="5">Peptidase family M23</fullName>
    </submittedName>
</protein>
<dbReference type="STRING" id="684552.SAMN04489719_1796"/>
<keyword evidence="1" id="KW-0175">Coiled coil</keyword>
<keyword evidence="3" id="KW-0812">Transmembrane</keyword>
<keyword evidence="6" id="KW-1185">Reference proteome</keyword>
<name>A0A1H1QBS2_9MICO</name>
<feature type="coiled-coil region" evidence="1">
    <location>
        <begin position="73"/>
        <end position="142"/>
    </location>
</feature>